<dbReference type="InterPro" id="IPR002347">
    <property type="entry name" value="SDR_fam"/>
</dbReference>
<protein>
    <submittedName>
        <fullName evidence="6">Uncharacterized protein</fullName>
    </submittedName>
</protein>
<dbReference type="PANTHER" id="PTHR43618:SF4">
    <property type="entry name" value="SHORT CHAIN DEHYDROGENASE_REDUCTASE FAMILY (AFU_ORTHOLOGUE AFUA_7G04540)"/>
    <property type="match status" value="1"/>
</dbReference>
<gene>
    <name evidence="6" type="ORF">AAF712_012363</name>
</gene>
<comment type="similarity">
    <text evidence="1 4">Belongs to the short-chain dehydrogenases/reductases (SDR) family.</text>
</comment>
<keyword evidence="7" id="KW-1185">Reference proteome</keyword>
<reference evidence="6 7" key="1">
    <citation type="submission" date="2024-05" db="EMBL/GenBank/DDBJ databases">
        <title>A draft genome resource for the thread blight pathogen Marasmius tenuissimus strain MS-2.</title>
        <authorList>
            <person name="Yulfo-Soto G.E."/>
            <person name="Baruah I.K."/>
            <person name="Amoako-Attah I."/>
            <person name="Bukari Y."/>
            <person name="Meinhardt L.W."/>
            <person name="Bailey B.A."/>
            <person name="Cohen S.P."/>
        </authorList>
    </citation>
    <scope>NUCLEOTIDE SEQUENCE [LARGE SCALE GENOMIC DNA]</scope>
    <source>
        <strain evidence="6 7">MS-2</strain>
    </source>
</reference>
<evidence type="ECO:0000256" key="2">
    <source>
        <dbReference type="ARBA" id="ARBA00022857"/>
    </source>
</evidence>
<evidence type="ECO:0000256" key="4">
    <source>
        <dbReference type="RuleBase" id="RU000363"/>
    </source>
</evidence>
<accession>A0ABR2ZIP1</accession>
<evidence type="ECO:0000256" key="5">
    <source>
        <dbReference type="SAM" id="MobiDB-lite"/>
    </source>
</evidence>
<dbReference type="InterPro" id="IPR020904">
    <property type="entry name" value="Sc_DH/Rdtase_CS"/>
</dbReference>
<dbReference type="InterPro" id="IPR036291">
    <property type="entry name" value="NAD(P)-bd_dom_sf"/>
</dbReference>
<dbReference type="Gene3D" id="3.40.50.720">
    <property type="entry name" value="NAD(P)-binding Rossmann-like Domain"/>
    <property type="match status" value="1"/>
</dbReference>
<dbReference type="EMBL" id="JBBXMP010000159">
    <property type="protein sequence ID" value="KAL0060824.1"/>
    <property type="molecule type" value="Genomic_DNA"/>
</dbReference>
<dbReference type="PANTHER" id="PTHR43618">
    <property type="entry name" value="7-ALPHA-HYDROXYSTEROID DEHYDROGENASE"/>
    <property type="match status" value="1"/>
</dbReference>
<dbReference type="PROSITE" id="PS00061">
    <property type="entry name" value="ADH_SHORT"/>
    <property type="match status" value="1"/>
</dbReference>
<proteinExistence type="inferred from homology"/>
<organism evidence="6 7">
    <name type="scientific">Marasmius tenuissimus</name>
    <dbReference type="NCBI Taxonomy" id="585030"/>
    <lineage>
        <taxon>Eukaryota</taxon>
        <taxon>Fungi</taxon>
        <taxon>Dikarya</taxon>
        <taxon>Basidiomycota</taxon>
        <taxon>Agaricomycotina</taxon>
        <taxon>Agaricomycetes</taxon>
        <taxon>Agaricomycetidae</taxon>
        <taxon>Agaricales</taxon>
        <taxon>Marasmiineae</taxon>
        <taxon>Marasmiaceae</taxon>
        <taxon>Marasmius</taxon>
    </lineage>
</organism>
<evidence type="ECO:0000313" key="7">
    <source>
        <dbReference type="Proteomes" id="UP001437256"/>
    </source>
</evidence>
<keyword evidence="3" id="KW-0560">Oxidoreductase</keyword>
<evidence type="ECO:0000256" key="3">
    <source>
        <dbReference type="ARBA" id="ARBA00023002"/>
    </source>
</evidence>
<feature type="region of interest" description="Disordered" evidence="5">
    <location>
        <begin position="237"/>
        <end position="263"/>
    </location>
</feature>
<dbReference type="PRINTS" id="PR00080">
    <property type="entry name" value="SDRFAMILY"/>
</dbReference>
<dbReference type="InterPro" id="IPR052178">
    <property type="entry name" value="Sec_Metab_Biosynth_SDR"/>
</dbReference>
<dbReference type="Pfam" id="PF00106">
    <property type="entry name" value="adh_short"/>
    <property type="match status" value="1"/>
</dbReference>
<feature type="compositionally biased region" description="Basic and acidic residues" evidence="5">
    <location>
        <begin position="243"/>
        <end position="263"/>
    </location>
</feature>
<comment type="caution">
    <text evidence="6">The sequence shown here is derived from an EMBL/GenBank/DDBJ whole genome shotgun (WGS) entry which is preliminary data.</text>
</comment>
<evidence type="ECO:0000313" key="6">
    <source>
        <dbReference type="EMBL" id="KAL0060824.1"/>
    </source>
</evidence>
<name>A0ABR2ZIP1_9AGAR</name>
<evidence type="ECO:0000256" key="1">
    <source>
        <dbReference type="ARBA" id="ARBA00006484"/>
    </source>
</evidence>
<keyword evidence="2" id="KW-0521">NADP</keyword>
<dbReference type="SUPFAM" id="SSF51735">
    <property type="entry name" value="NAD(P)-binding Rossmann-fold domains"/>
    <property type="match status" value="1"/>
</dbReference>
<sequence>MASGNSSQHNNEDFKLENVFNVKGKVALITGGGSGIGLMATQALAANGAKVYIVGRTEEKLDRVVETYGKNISGQIIQLPGDITKKEDIAQLVKDLSAKENKLDILINNAGVSSTSFQTEAGSAEEMKKNLFDSSEATFQDWTDIYQTNVPPLFFTTTALLPLLQAATEGTPSWSATVINITSISGLIKSPQHHYSYNASKAAALHLTRMLASEVAQNGLKVRINSIAPGVFPSEMTAGESAENQKSHIEKEKYEKVPARRPGQDRDMAGAVLFAASNQYLNGQHVVVDGGYTLMAGL</sequence>
<dbReference type="Proteomes" id="UP001437256">
    <property type="component" value="Unassembled WGS sequence"/>
</dbReference>
<dbReference type="CDD" id="cd05233">
    <property type="entry name" value="SDR_c"/>
    <property type="match status" value="1"/>
</dbReference>
<dbReference type="PRINTS" id="PR00081">
    <property type="entry name" value="GDHRDH"/>
</dbReference>